<gene>
    <name evidence="1" type="ORF">LEP1GSC179_2701</name>
</gene>
<name>A0A0E2BEZ3_9LEPT</name>
<dbReference type="NCBIfam" id="NF047804">
    <property type="entry name" value="LIC13305_lipo"/>
    <property type="match status" value="1"/>
</dbReference>
<dbReference type="RefSeq" id="WP_004484918.1">
    <property type="nucleotide sequence ID" value="NZ_AHON02000051.1"/>
</dbReference>
<dbReference type="AlphaFoldDB" id="A0A0E2BEZ3"/>
<dbReference type="Proteomes" id="UP000006329">
    <property type="component" value="Unassembled WGS sequence"/>
</dbReference>
<keyword evidence="2" id="KW-1185">Reference proteome</keyword>
<evidence type="ECO:0000313" key="2">
    <source>
        <dbReference type="Proteomes" id="UP000006329"/>
    </source>
</evidence>
<dbReference type="PROSITE" id="PS51257">
    <property type="entry name" value="PROKAR_LIPOPROTEIN"/>
    <property type="match status" value="1"/>
</dbReference>
<sequence>MKINVLFISSLLFVFTFLSSCSTEKEDKNTSNFLLLLLSQDRAENYDRDVQIITNTMSPSPEFIFDLSYSEEDLNAYVALLRAQIAKYPRGYWIKAKAEKIFLTKYIRTVNGGAAGGFSDGQRRSIYLAIGEGLASCNNCKEDSAATIHHELMHSVDYSQLSPSNPSLIAADDWDALNPSGFQYGSVSSSGAAAAVWTDIIHPLPGFLSFYGTVHRLEDRAIFSAAILGGLQQSQSDTLINFCQADSIVAAKTRNIISDMKAFWPFPGETTFWKTRTAETENACD</sequence>
<comment type="caution">
    <text evidence="1">The sequence shown here is derived from an EMBL/GenBank/DDBJ whole genome shotgun (WGS) entry which is preliminary data.</text>
</comment>
<proteinExistence type="predicted"/>
<protein>
    <submittedName>
        <fullName evidence="1">Lipoprotein</fullName>
    </submittedName>
</protein>
<accession>A0A0E2BEZ3</accession>
<reference evidence="1" key="1">
    <citation type="submission" date="2012-10" db="EMBL/GenBank/DDBJ databases">
        <authorList>
            <person name="Harkins D.M."/>
            <person name="Durkin A.S."/>
            <person name="Brinkac L.M."/>
            <person name="Haft D.H."/>
            <person name="Selengut J.D."/>
            <person name="Sanka R."/>
            <person name="DePew J."/>
            <person name="Purushe J."/>
            <person name="Matthias M.A."/>
            <person name="Vinetz J.M."/>
            <person name="Sutton G.G."/>
            <person name="Nierman W.C."/>
            <person name="Fouts D.E."/>
        </authorList>
    </citation>
    <scope>NUCLEOTIDE SEQUENCE [LARGE SCALE GENOMIC DNA]</scope>
    <source>
        <strain evidence="1">MOR084</strain>
    </source>
</reference>
<keyword evidence="1" id="KW-0449">Lipoprotein</keyword>
<dbReference type="EMBL" id="AHON02000051">
    <property type="protein sequence ID" value="EKO33496.1"/>
    <property type="molecule type" value="Genomic_DNA"/>
</dbReference>
<organism evidence="1 2">
    <name type="scientific">Leptospira santarosai str. MOR084</name>
    <dbReference type="NCBI Taxonomy" id="1049984"/>
    <lineage>
        <taxon>Bacteria</taxon>
        <taxon>Pseudomonadati</taxon>
        <taxon>Spirochaetota</taxon>
        <taxon>Spirochaetia</taxon>
        <taxon>Leptospirales</taxon>
        <taxon>Leptospiraceae</taxon>
        <taxon>Leptospira</taxon>
    </lineage>
</organism>
<evidence type="ECO:0000313" key="1">
    <source>
        <dbReference type="EMBL" id="EKO33496.1"/>
    </source>
</evidence>